<dbReference type="EMBL" id="JABXJK010000075">
    <property type="protein sequence ID" value="MBA0973613.1"/>
    <property type="molecule type" value="Genomic_DNA"/>
</dbReference>
<dbReference type="GO" id="GO:0016020">
    <property type="term" value="C:membrane"/>
    <property type="evidence" value="ECO:0007669"/>
    <property type="project" value="InterPro"/>
</dbReference>
<evidence type="ECO:0000313" key="14">
    <source>
        <dbReference type="Proteomes" id="UP000439965"/>
    </source>
</evidence>
<dbReference type="SMART" id="SM00079">
    <property type="entry name" value="PBPe"/>
    <property type="match status" value="1"/>
</dbReference>
<dbReference type="EMBL" id="UFYW01000001">
    <property type="protein sequence ID" value="STD82364.1"/>
    <property type="molecule type" value="Genomic_DNA"/>
</dbReference>
<dbReference type="Proteomes" id="UP000516696">
    <property type="component" value="Chromosome"/>
</dbReference>
<feature type="domain" description="Ionotropic glutamate receptor C-terminal" evidence="6">
    <location>
        <begin position="40"/>
        <end position="262"/>
    </location>
</feature>
<evidence type="ECO:0000313" key="12">
    <source>
        <dbReference type="EMBL" id="STD82364.1"/>
    </source>
</evidence>
<dbReference type="EMBL" id="CP050485">
    <property type="protein sequence ID" value="QOG27437.1"/>
    <property type="molecule type" value="Genomic_DNA"/>
</dbReference>
<dbReference type="InterPro" id="IPR001320">
    <property type="entry name" value="Iontro_rcpt_C"/>
</dbReference>
<dbReference type="PROSITE" id="PS51257">
    <property type="entry name" value="PROKAR_LIPOPROTEIN"/>
    <property type="match status" value="1"/>
</dbReference>
<dbReference type="EMBL" id="JASUBT010000014">
    <property type="protein sequence ID" value="MDL4937225.1"/>
    <property type="molecule type" value="Genomic_DNA"/>
</dbReference>
<dbReference type="Proteomes" id="UP001241571">
    <property type="component" value="Unassembled WGS sequence"/>
</dbReference>
<dbReference type="EMBL" id="WVTI01000007">
    <property type="protein sequence ID" value="MXS26332.1"/>
    <property type="molecule type" value="Genomic_DNA"/>
</dbReference>
<evidence type="ECO:0000313" key="17">
    <source>
        <dbReference type="Proteomes" id="UP001241571"/>
    </source>
</evidence>
<keyword evidence="2" id="KW-0813">Transport</keyword>
<sequence length="269" mass="29231">MSKKISTVLLLVFALMTFSACKGQSAAERDVLASSKESNQIIWGVKNDTRLFGLMDIATAEVRGFDIDIAKAITEHILGRDGSAIFVEVTSKTRIPLLKNGNIDAIIATMTITDERKKQVDFSDVYFDAGQSLLVAKDSPIQGIEDLNANTTVLVVKGSTSAINIRKAAPEAKILELENYAEAFTALQSGQGDAMTTDNAILLGMASENPNYHLVGGTFTNEPYGIAIDKGQEPFLKAVNQALKEMHEDGTYDEIYQKWFPDDASGKVD</sequence>
<gene>
    <name evidence="12" type="primary">peb1A</name>
    <name evidence="11" type="ORF">EGM181_09350</name>
    <name evidence="10" type="ORF">GTI89_09705</name>
    <name evidence="7" type="ORF">HWH42_13660</name>
    <name evidence="12" type="ORF">NCTC12360_00788</name>
    <name evidence="9" type="ORF">P7E30_09610</name>
    <name evidence="8" type="ORF">QRX88_16100</name>
</gene>
<organism evidence="10 14">
    <name type="scientific">Enterococcus gallinarum</name>
    <dbReference type="NCBI Taxonomy" id="1353"/>
    <lineage>
        <taxon>Bacteria</taxon>
        <taxon>Bacillati</taxon>
        <taxon>Bacillota</taxon>
        <taxon>Bacilli</taxon>
        <taxon>Lactobacillales</taxon>
        <taxon>Enterococcaceae</taxon>
        <taxon>Enterococcus</taxon>
    </lineage>
</organism>
<evidence type="ECO:0000256" key="1">
    <source>
        <dbReference type="ARBA" id="ARBA00010333"/>
    </source>
</evidence>
<evidence type="ECO:0000313" key="7">
    <source>
        <dbReference type="EMBL" id="MBA0973613.1"/>
    </source>
</evidence>
<accession>A0A1V8YYB6</accession>
<comment type="similarity">
    <text evidence="1">Belongs to the bacterial solute-binding protein 3 family.</text>
</comment>
<dbReference type="Proteomes" id="UP001183682">
    <property type="component" value="Unassembled WGS sequence"/>
</dbReference>
<dbReference type="InterPro" id="IPR001638">
    <property type="entry name" value="Solute-binding_3/MltF_N"/>
</dbReference>
<evidence type="ECO:0000256" key="4">
    <source>
        <dbReference type="SAM" id="SignalP"/>
    </source>
</evidence>
<evidence type="ECO:0000313" key="11">
    <source>
        <dbReference type="EMBL" id="QOG27437.1"/>
    </source>
</evidence>
<dbReference type="GO" id="GO:0030288">
    <property type="term" value="C:outer membrane-bounded periplasmic space"/>
    <property type="evidence" value="ECO:0007669"/>
    <property type="project" value="TreeGrafter"/>
</dbReference>
<dbReference type="InterPro" id="IPR051455">
    <property type="entry name" value="Bact_solute-bind_prot3"/>
</dbReference>
<evidence type="ECO:0000313" key="15">
    <source>
        <dbReference type="Proteomes" id="UP000516696"/>
    </source>
</evidence>
<dbReference type="GO" id="GO:0006865">
    <property type="term" value="P:amino acid transport"/>
    <property type="evidence" value="ECO:0007669"/>
    <property type="project" value="TreeGrafter"/>
</dbReference>
<evidence type="ECO:0000313" key="8">
    <source>
        <dbReference type="EMBL" id="MDL4937225.1"/>
    </source>
</evidence>
<evidence type="ECO:0000313" key="9">
    <source>
        <dbReference type="EMBL" id="MDT2690457.1"/>
    </source>
</evidence>
<dbReference type="Proteomes" id="UP000571857">
    <property type="component" value="Unassembled WGS sequence"/>
</dbReference>
<dbReference type="AlphaFoldDB" id="A0A1V8YYB6"/>
<keyword evidence="3 4" id="KW-0732">Signal</keyword>
<reference evidence="10 14" key="2">
    <citation type="submission" date="2019-04" db="EMBL/GenBank/DDBJ databases">
        <title>Step-wise assembly of the neonatal virome modulated by breast feeding.</title>
        <authorList>
            <person name="Liang G."/>
            <person name="Bushman F."/>
        </authorList>
    </citation>
    <scope>NUCLEOTIDE SEQUENCE [LARGE SCALE GENOMIC DNA]</scope>
    <source>
        <strain evidence="10 14">E3404</strain>
    </source>
</reference>
<dbReference type="Pfam" id="PF00497">
    <property type="entry name" value="SBP_bac_3"/>
    <property type="match status" value="1"/>
</dbReference>
<dbReference type="SUPFAM" id="SSF53850">
    <property type="entry name" value="Periplasmic binding protein-like II"/>
    <property type="match status" value="1"/>
</dbReference>
<dbReference type="GO" id="GO:0015276">
    <property type="term" value="F:ligand-gated monoatomic ion channel activity"/>
    <property type="evidence" value="ECO:0007669"/>
    <property type="project" value="InterPro"/>
</dbReference>
<evidence type="ECO:0000256" key="3">
    <source>
        <dbReference type="ARBA" id="ARBA00022729"/>
    </source>
</evidence>
<reference evidence="11 15" key="3">
    <citation type="submission" date="2020-03" db="EMBL/GenBank/DDBJ databases">
        <title>Characterization of ganglioside-mimicking enterococci.</title>
        <authorList>
            <person name="Patry R.T."/>
            <person name="Nothaft H."/>
            <person name="Bridger R."/>
            <person name="Shajahan A."/>
            <person name="Huynh S."/>
            <person name="Sanchez S."/>
            <person name="Azadi P."/>
            <person name="Cooper K."/>
            <person name="Miller W.G."/>
            <person name="Parker C.T."/>
            <person name="Wells L."/>
            <person name="Szymanski C.M."/>
        </authorList>
    </citation>
    <scope>NUCLEOTIDE SEQUENCE [LARGE SCALE GENOMIC DNA]</scope>
    <source>
        <strain evidence="11 15">EGM181</strain>
    </source>
</reference>
<evidence type="ECO:0000313" key="16">
    <source>
        <dbReference type="Proteomes" id="UP000571857"/>
    </source>
</evidence>
<reference evidence="8 17" key="6">
    <citation type="submission" date="2023-06" db="EMBL/GenBank/DDBJ databases">
        <title>Acute promotion of culturable opportunistic pathogens and persistent increase of antibiotic resistance following antibiotic exposure in mouse gut microbiota.</title>
        <authorList>
            <person name="Li L."/>
            <person name="Wang B."/>
            <person name="Sun Y."/>
            <person name="Wang M."/>
            <person name="Xu H."/>
        </authorList>
    </citation>
    <scope>NUCLEOTIDE SEQUENCE [LARGE SCALE GENOMIC DNA]</scope>
    <source>
        <strain evidence="8 17">CRI2_2</strain>
    </source>
</reference>
<evidence type="ECO:0000259" key="5">
    <source>
        <dbReference type="SMART" id="SM00062"/>
    </source>
</evidence>
<dbReference type="PANTHER" id="PTHR30085:SF6">
    <property type="entry name" value="ABC TRANSPORTER GLUTAMINE-BINDING PROTEIN GLNH"/>
    <property type="match status" value="1"/>
</dbReference>
<dbReference type="Gene3D" id="3.40.190.10">
    <property type="entry name" value="Periplasmic binding protein-like II"/>
    <property type="match status" value="2"/>
</dbReference>
<dbReference type="EMBL" id="JARPZN010000005">
    <property type="protein sequence ID" value="MDT2690457.1"/>
    <property type="molecule type" value="Genomic_DNA"/>
</dbReference>
<dbReference type="GO" id="GO:0005576">
    <property type="term" value="C:extracellular region"/>
    <property type="evidence" value="ECO:0007669"/>
    <property type="project" value="TreeGrafter"/>
</dbReference>
<reference evidence="7 16" key="4">
    <citation type="submission" date="2020-06" db="EMBL/GenBank/DDBJ databases">
        <title>Crossreactivity between MHC class I-restricted antigens from cancer cells and an enterococcal bacteriophage.</title>
        <authorList>
            <person name="Fluckiger A."/>
            <person name="Daillere R."/>
            <person name="Sassi M."/>
            <person name="Cattoir V."/>
            <person name="Kroemer G."/>
            <person name="Zitvogel L."/>
        </authorList>
    </citation>
    <scope>NUCLEOTIDE SEQUENCE [LARGE SCALE GENOMIC DNA]</scope>
    <source>
        <strain evidence="7 16">EG4</strain>
    </source>
</reference>
<dbReference type="GeneID" id="93224203"/>
<reference evidence="12 13" key="1">
    <citation type="submission" date="2018-06" db="EMBL/GenBank/DDBJ databases">
        <authorList>
            <consortium name="Pathogen Informatics"/>
            <person name="Doyle S."/>
        </authorList>
    </citation>
    <scope>NUCLEOTIDE SEQUENCE [LARGE SCALE GENOMIC DNA]</scope>
    <source>
        <strain evidence="12 13">NCTC12360</strain>
    </source>
</reference>
<dbReference type="SMART" id="SM00062">
    <property type="entry name" value="PBPb"/>
    <property type="match status" value="1"/>
</dbReference>
<name>A0A1V8YYB6_ENTGA</name>
<keyword evidence="13" id="KW-1185">Reference proteome</keyword>
<dbReference type="PANTHER" id="PTHR30085">
    <property type="entry name" value="AMINO ACID ABC TRANSPORTER PERMEASE"/>
    <property type="match status" value="1"/>
</dbReference>
<evidence type="ECO:0000259" key="6">
    <source>
        <dbReference type="SMART" id="SM00079"/>
    </source>
</evidence>
<protein>
    <submittedName>
        <fullName evidence="12">Putative adhesin/ABC transporter aspartate /glutamate-binding protein</fullName>
    </submittedName>
    <submittedName>
        <fullName evidence="10">Transporter substrate-binding domain-containing protein</fullName>
    </submittedName>
</protein>
<reference evidence="9" key="5">
    <citation type="submission" date="2023-03" db="EMBL/GenBank/DDBJ databases">
        <authorList>
            <person name="Shen W."/>
            <person name="Cai J."/>
        </authorList>
    </citation>
    <scope>NUCLEOTIDE SEQUENCE</scope>
    <source>
        <strain evidence="9">K69-2</strain>
    </source>
</reference>
<dbReference type="Proteomes" id="UP000254807">
    <property type="component" value="Unassembled WGS sequence"/>
</dbReference>
<evidence type="ECO:0000256" key="2">
    <source>
        <dbReference type="ARBA" id="ARBA00022448"/>
    </source>
</evidence>
<feature type="domain" description="Solute-binding protein family 3/N-terminal" evidence="5">
    <location>
        <begin position="40"/>
        <end position="263"/>
    </location>
</feature>
<dbReference type="Proteomes" id="UP000439965">
    <property type="component" value="Unassembled WGS sequence"/>
</dbReference>
<dbReference type="CDD" id="cd01000">
    <property type="entry name" value="PBP2_Cys_DEBP_like"/>
    <property type="match status" value="1"/>
</dbReference>
<feature type="signal peptide" evidence="4">
    <location>
        <begin position="1"/>
        <end position="22"/>
    </location>
</feature>
<proteinExistence type="inferred from homology"/>
<dbReference type="OrthoDB" id="115856at2"/>
<dbReference type="RefSeq" id="WP_003126678.1">
    <property type="nucleotide sequence ID" value="NZ_BSYC01000001.1"/>
</dbReference>
<feature type="chain" id="PRO_5044378163" evidence="4">
    <location>
        <begin position="23"/>
        <end position="269"/>
    </location>
</feature>
<evidence type="ECO:0000313" key="13">
    <source>
        <dbReference type="Proteomes" id="UP000254807"/>
    </source>
</evidence>
<evidence type="ECO:0000313" key="10">
    <source>
        <dbReference type="EMBL" id="MXS26332.1"/>
    </source>
</evidence>